<dbReference type="EMBL" id="CP002018">
    <property type="protein sequence ID" value="AEM40129.1"/>
    <property type="molecule type" value="Genomic_DNA"/>
</dbReference>
<feature type="domain" description="FAD dependent oxidoreductase" evidence="2">
    <location>
        <begin position="38"/>
        <end position="388"/>
    </location>
</feature>
<keyword evidence="4" id="KW-1185">Reference proteome</keyword>
<dbReference type="KEGG" id="kvl:KVU_0290"/>
<dbReference type="Gene3D" id="3.50.50.60">
    <property type="entry name" value="FAD/NAD(P)-binding domain"/>
    <property type="match status" value="1"/>
</dbReference>
<organism evidence="3 4">
    <name type="scientific">Ketogulonicigenium vulgare (strain WSH-001)</name>
    <dbReference type="NCBI Taxonomy" id="759362"/>
    <lineage>
        <taxon>Bacteria</taxon>
        <taxon>Pseudomonadati</taxon>
        <taxon>Pseudomonadota</taxon>
        <taxon>Alphaproteobacteria</taxon>
        <taxon>Rhodobacterales</taxon>
        <taxon>Roseobacteraceae</taxon>
        <taxon>Ketogulonicigenium</taxon>
    </lineage>
</organism>
<dbReference type="Proteomes" id="UP000000692">
    <property type="component" value="Chromosome"/>
</dbReference>
<dbReference type="InterPro" id="IPR006076">
    <property type="entry name" value="FAD-dep_OxRdtase"/>
</dbReference>
<dbReference type="PATRIC" id="fig|759362.5.peg.303"/>
<evidence type="ECO:0000256" key="1">
    <source>
        <dbReference type="ARBA" id="ARBA00023002"/>
    </source>
</evidence>
<protein>
    <submittedName>
        <fullName evidence="3">Oxidoreductase, FAD-binding, putative</fullName>
        <ecNumber evidence="3">1.4.3.-</ecNumber>
    </submittedName>
</protein>
<name>F9Y9E7_KETVW</name>
<dbReference type="AlphaFoldDB" id="F9Y9E7"/>
<dbReference type="InterPro" id="IPR036188">
    <property type="entry name" value="FAD/NAD-bd_sf"/>
</dbReference>
<dbReference type="PANTHER" id="PTHR13847:SF281">
    <property type="entry name" value="FAD DEPENDENT OXIDOREDUCTASE DOMAIN-CONTAINING PROTEIN"/>
    <property type="match status" value="1"/>
</dbReference>
<sequence length="434" mass="46265">MNPLYRNDKPGEYPPSWYTASATIPPARPQLHGAHRVDACVIGAGYTGLWAAKTLAAAGLSVIVLDAHRPGFGASGRNGGQVGSGYNKGQIWLEKRLGATRARALWDVAEDAKSQLVDFCSVTAPEARYRPGVAHGEYSATEGREMRAEADFLRDRYGYDKITSLDKDGIRALVKTESYVAGQIDRGAGHVHPLRYALALAASAEQAGAVIFEKSEAIRIDQGQPATVHTPNGSVTADWVITAGNGYLTDIVPKVPARVMPINSFIGATEPLGDLAAQVLAEDIAVADSKFVVNYYRMSEDGRFLFGGRESYSIGYPKDIGTALQARMLSLFPQLQSVKISHVWGGTLAITMSRLPYVARVAPNILSASGYSGHGVALAGMAGRVMAEAVLGQAGKFDVMGALPVTPFPGGTAFRAPLLTLAMTWFALRDRLGL</sequence>
<dbReference type="OrthoDB" id="9806601at2"/>
<keyword evidence="1 3" id="KW-0560">Oxidoreductase</keyword>
<evidence type="ECO:0000313" key="4">
    <source>
        <dbReference type="Proteomes" id="UP000000692"/>
    </source>
</evidence>
<dbReference type="Pfam" id="PF01266">
    <property type="entry name" value="DAO"/>
    <property type="match status" value="1"/>
</dbReference>
<gene>
    <name evidence="3" type="ordered locus">KVU_0290</name>
</gene>
<dbReference type="EC" id="1.4.3.-" evidence="3"/>
<dbReference type="Gene3D" id="3.30.9.10">
    <property type="entry name" value="D-Amino Acid Oxidase, subunit A, domain 2"/>
    <property type="match status" value="1"/>
</dbReference>
<dbReference type="GO" id="GO:0016491">
    <property type="term" value="F:oxidoreductase activity"/>
    <property type="evidence" value="ECO:0007669"/>
    <property type="project" value="UniProtKB-KW"/>
</dbReference>
<dbReference type="GO" id="GO:0005737">
    <property type="term" value="C:cytoplasm"/>
    <property type="evidence" value="ECO:0007669"/>
    <property type="project" value="TreeGrafter"/>
</dbReference>
<reference evidence="3 4" key="1">
    <citation type="journal article" date="2011" name="J. Bacteriol.">
        <title>Complete genome sequence of the industrial strain Ketogulonicigenium vulgare WSH-001.</title>
        <authorList>
            <person name="Liu L."/>
            <person name="Li Y."/>
            <person name="Zhang J."/>
            <person name="Zhou Z."/>
            <person name="Liu J."/>
            <person name="Li X."/>
            <person name="Zhou J."/>
            <person name="Du G."/>
            <person name="Wang L."/>
            <person name="Chen J."/>
        </authorList>
    </citation>
    <scope>NUCLEOTIDE SEQUENCE [LARGE SCALE GENOMIC DNA]</scope>
    <source>
        <strain evidence="3 4">WSH-001</strain>
    </source>
</reference>
<accession>F9Y9E7</accession>
<dbReference type="eggNOG" id="COG0665">
    <property type="taxonomic scope" value="Bacteria"/>
</dbReference>
<dbReference type="RefSeq" id="WP_013383556.1">
    <property type="nucleotide sequence ID" value="NC_017384.1"/>
</dbReference>
<evidence type="ECO:0000259" key="2">
    <source>
        <dbReference type="Pfam" id="PF01266"/>
    </source>
</evidence>
<dbReference type="HOGENOM" id="CLU_007884_3_0_5"/>
<evidence type="ECO:0000313" key="3">
    <source>
        <dbReference type="EMBL" id="AEM40129.1"/>
    </source>
</evidence>
<dbReference type="SUPFAM" id="SSF51905">
    <property type="entry name" value="FAD/NAD(P)-binding domain"/>
    <property type="match status" value="1"/>
</dbReference>
<proteinExistence type="predicted"/>
<dbReference type="PANTHER" id="PTHR13847">
    <property type="entry name" value="SARCOSINE DEHYDROGENASE-RELATED"/>
    <property type="match status" value="1"/>
</dbReference>